<dbReference type="Proteomes" id="UP000005239">
    <property type="component" value="Unassembled WGS sequence"/>
</dbReference>
<name>A0A2A6C2A3_PRIPA</name>
<evidence type="ECO:0000313" key="2">
    <source>
        <dbReference type="Proteomes" id="UP000005239"/>
    </source>
</evidence>
<keyword evidence="2" id="KW-1185">Reference proteome</keyword>
<gene>
    <name evidence="1" type="primary">WBGene00283965</name>
</gene>
<sequence length="84" mass="9845">MHPLFSKTFKIYDDMIVKLIDSLSLDSINENDFDCKALLHFFNQPTITVPNEWIAHWPRITLLVNQAIQRFPSLRGIDFNIAQQ</sequence>
<dbReference type="AlphaFoldDB" id="A0A2A6C2A3"/>
<accession>A0A2A6C2A3</accession>
<proteinExistence type="predicted"/>
<evidence type="ECO:0000313" key="1">
    <source>
        <dbReference type="EnsemblMetazoa" id="PPA45596.1"/>
    </source>
</evidence>
<accession>A0A8R1Z6L2</accession>
<organism evidence="1 2">
    <name type="scientific">Pristionchus pacificus</name>
    <name type="common">Parasitic nematode worm</name>
    <dbReference type="NCBI Taxonomy" id="54126"/>
    <lineage>
        <taxon>Eukaryota</taxon>
        <taxon>Metazoa</taxon>
        <taxon>Ecdysozoa</taxon>
        <taxon>Nematoda</taxon>
        <taxon>Chromadorea</taxon>
        <taxon>Rhabditida</taxon>
        <taxon>Rhabditina</taxon>
        <taxon>Diplogasteromorpha</taxon>
        <taxon>Diplogasteroidea</taxon>
        <taxon>Neodiplogasteridae</taxon>
        <taxon>Pristionchus</taxon>
    </lineage>
</organism>
<reference evidence="1" key="2">
    <citation type="submission" date="2022-06" db="UniProtKB">
        <authorList>
            <consortium name="EnsemblMetazoa"/>
        </authorList>
    </citation>
    <scope>IDENTIFICATION</scope>
    <source>
        <strain evidence="1">PS312</strain>
    </source>
</reference>
<protein>
    <submittedName>
        <fullName evidence="1">Uncharacterized protein</fullName>
    </submittedName>
</protein>
<reference evidence="2" key="1">
    <citation type="journal article" date="2008" name="Nat. Genet.">
        <title>The Pristionchus pacificus genome provides a unique perspective on nematode lifestyle and parasitism.</title>
        <authorList>
            <person name="Dieterich C."/>
            <person name="Clifton S.W."/>
            <person name="Schuster L.N."/>
            <person name="Chinwalla A."/>
            <person name="Delehaunty K."/>
            <person name="Dinkelacker I."/>
            <person name="Fulton L."/>
            <person name="Fulton R."/>
            <person name="Godfrey J."/>
            <person name="Minx P."/>
            <person name="Mitreva M."/>
            <person name="Roeseler W."/>
            <person name="Tian H."/>
            <person name="Witte H."/>
            <person name="Yang S.P."/>
            <person name="Wilson R.K."/>
            <person name="Sommer R.J."/>
        </authorList>
    </citation>
    <scope>NUCLEOTIDE SEQUENCE [LARGE SCALE GENOMIC DNA]</scope>
    <source>
        <strain evidence="2">PS312</strain>
    </source>
</reference>
<dbReference type="EnsemblMetazoa" id="PPA45596.1">
    <property type="protein sequence ID" value="PPA45596.1"/>
    <property type="gene ID" value="WBGene00283965"/>
</dbReference>